<organism evidence="1 2">
    <name type="scientific">Roseimicrobium gellanilyticum</name>
    <dbReference type="NCBI Taxonomy" id="748857"/>
    <lineage>
        <taxon>Bacteria</taxon>
        <taxon>Pseudomonadati</taxon>
        <taxon>Verrucomicrobiota</taxon>
        <taxon>Verrucomicrobiia</taxon>
        <taxon>Verrucomicrobiales</taxon>
        <taxon>Verrucomicrobiaceae</taxon>
        <taxon>Roseimicrobium</taxon>
    </lineage>
</organism>
<dbReference type="AlphaFoldDB" id="A0A366HNA5"/>
<keyword evidence="2" id="KW-1185">Reference proteome</keyword>
<dbReference type="Proteomes" id="UP000253426">
    <property type="component" value="Unassembled WGS sequence"/>
</dbReference>
<sequence>MHTNTPTRLLLNPATPLLRRLTALPLNQLLNHCKPSLHHRKLLLSPTLLSSIFPT</sequence>
<accession>A0A366HNA5</accession>
<reference evidence="1 2" key="1">
    <citation type="submission" date="2018-06" db="EMBL/GenBank/DDBJ databases">
        <title>Genomic Encyclopedia of Type Strains, Phase IV (KMG-IV): sequencing the most valuable type-strain genomes for metagenomic binning, comparative biology and taxonomic classification.</title>
        <authorList>
            <person name="Goeker M."/>
        </authorList>
    </citation>
    <scope>NUCLEOTIDE SEQUENCE [LARGE SCALE GENOMIC DNA]</scope>
    <source>
        <strain evidence="1 2">DSM 25532</strain>
    </source>
</reference>
<name>A0A366HNA5_9BACT</name>
<gene>
    <name evidence="1" type="ORF">DES53_104324</name>
</gene>
<proteinExistence type="predicted"/>
<evidence type="ECO:0000313" key="1">
    <source>
        <dbReference type="EMBL" id="RBP44503.1"/>
    </source>
</evidence>
<protein>
    <submittedName>
        <fullName evidence="1">Uncharacterized protein</fullName>
    </submittedName>
</protein>
<evidence type="ECO:0000313" key="2">
    <source>
        <dbReference type="Proteomes" id="UP000253426"/>
    </source>
</evidence>
<comment type="caution">
    <text evidence="1">The sequence shown here is derived from an EMBL/GenBank/DDBJ whole genome shotgun (WGS) entry which is preliminary data.</text>
</comment>
<dbReference type="EMBL" id="QNRR01000004">
    <property type="protein sequence ID" value="RBP44503.1"/>
    <property type="molecule type" value="Genomic_DNA"/>
</dbReference>